<reference evidence="2 3" key="1">
    <citation type="submission" date="2016-11" db="EMBL/GenBank/DDBJ databases">
        <authorList>
            <person name="Jaros S."/>
            <person name="Januszkiewicz K."/>
            <person name="Wedrychowicz H."/>
        </authorList>
    </citation>
    <scope>NUCLEOTIDE SEQUENCE [LARGE SCALE GENOMIC DNA]</scope>
    <source>
        <strain evidence="2 3">DSM 44523</strain>
    </source>
</reference>
<feature type="transmembrane region" description="Helical" evidence="1">
    <location>
        <begin position="22"/>
        <end position="43"/>
    </location>
</feature>
<dbReference type="GO" id="GO:0022857">
    <property type="term" value="F:transmembrane transporter activity"/>
    <property type="evidence" value="ECO:0007669"/>
    <property type="project" value="InterPro"/>
</dbReference>
<dbReference type="Pfam" id="PF12822">
    <property type="entry name" value="ECF_trnsprt"/>
    <property type="match status" value="1"/>
</dbReference>
<feature type="transmembrane region" description="Helical" evidence="1">
    <location>
        <begin position="112"/>
        <end position="135"/>
    </location>
</feature>
<dbReference type="PIRSF" id="PIRSF037395">
    <property type="entry name" value="UCP037395_ABCper"/>
    <property type="match status" value="1"/>
</dbReference>
<accession>A0A1M5QD65</accession>
<keyword evidence="3" id="KW-1185">Reference proteome</keyword>
<keyword evidence="1" id="KW-0472">Membrane</keyword>
<name>A0A1M5QD65_STRHI</name>
<dbReference type="Proteomes" id="UP000184501">
    <property type="component" value="Unassembled WGS sequence"/>
</dbReference>
<feature type="transmembrane region" description="Helical" evidence="1">
    <location>
        <begin position="55"/>
        <end position="75"/>
    </location>
</feature>
<evidence type="ECO:0000313" key="3">
    <source>
        <dbReference type="Proteomes" id="UP000184501"/>
    </source>
</evidence>
<dbReference type="InterPro" id="IPR017196">
    <property type="entry name" value="ECF_substrate-spec_UCP037395"/>
</dbReference>
<protein>
    <submittedName>
        <fullName evidence="2">Energy-coupling factor transport system substrate-specific component</fullName>
    </submittedName>
</protein>
<evidence type="ECO:0000313" key="2">
    <source>
        <dbReference type="EMBL" id="SHH12007.1"/>
    </source>
</evidence>
<keyword evidence="1" id="KW-1133">Transmembrane helix</keyword>
<dbReference type="AlphaFoldDB" id="A0A1M5QD65"/>
<gene>
    <name evidence="2" type="ORF">SAMN05444320_12333</name>
</gene>
<feature type="transmembrane region" description="Helical" evidence="1">
    <location>
        <begin position="147"/>
        <end position="165"/>
    </location>
</feature>
<feature type="transmembrane region" description="Helical" evidence="1">
    <location>
        <begin position="81"/>
        <end position="100"/>
    </location>
</feature>
<dbReference type="Gene3D" id="1.10.1760.20">
    <property type="match status" value="1"/>
</dbReference>
<feature type="transmembrane region" description="Helical" evidence="1">
    <location>
        <begin position="177"/>
        <end position="199"/>
    </location>
</feature>
<proteinExistence type="predicted"/>
<dbReference type="InterPro" id="IPR024529">
    <property type="entry name" value="ECF_trnsprt_substrate-spec"/>
</dbReference>
<evidence type="ECO:0000256" key="1">
    <source>
        <dbReference type="SAM" id="Phobius"/>
    </source>
</evidence>
<feature type="transmembrane region" description="Helical" evidence="1">
    <location>
        <begin position="240"/>
        <end position="258"/>
    </location>
</feature>
<sequence>MTGDFIVHSGRTPSLPRIGPRAAVALVLASVVGVVGFGWPFVARSDSPVAHERDAPWLFAVLTVLVLAVVLAALLDGAADAKTVALLGVLSAVGAALRPFGAGAAGIEPMFVVFVLGGRVLGPAAGFALGSTAMFASALLTAGVGPWLPFQMLTASWIGLGAGLLPRRPAGGRLEVLALAGYAVVAGLGYGLVMNLWFWPLTVDHASPLGFAAGEGALANLRRYAAFYLATSLGWDVPRALLNAGLVALAGSRVLTALRRAVHRAAFDTPVTIVRPPTS</sequence>
<dbReference type="RefSeq" id="WP_234996043.1">
    <property type="nucleotide sequence ID" value="NZ_FQVN01000023.1"/>
</dbReference>
<dbReference type="EMBL" id="FQVN01000023">
    <property type="protein sequence ID" value="SHH12007.1"/>
    <property type="molecule type" value="Genomic_DNA"/>
</dbReference>
<dbReference type="STRING" id="2017.SAMN05444320_12333"/>
<keyword evidence="1" id="KW-0812">Transmembrane</keyword>
<organism evidence="2 3">
    <name type="scientific">Streptoalloteichus hindustanus</name>
    <dbReference type="NCBI Taxonomy" id="2017"/>
    <lineage>
        <taxon>Bacteria</taxon>
        <taxon>Bacillati</taxon>
        <taxon>Actinomycetota</taxon>
        <taxon>Actinomycetes</taxon>
        <taxon>Pseudonocardiales</taxon>
        <taxon>Pseudonocardiaceae</taxon>
        <taxon>Streptoalloteichus</taxon>
    </lineage>
</organism>